<gene>
    <name evidence="1" type="ORF">SAY87_020415</name>
</gene>
<organism evidence="1 2">
    <name type="scientific">Trapa incisa</name>
    <dbReference type="NCBI Taxonomy" id="236973"/>
    <lineage>
        <taxon>Eukaryota</taxon>
        <taxon>Viridiplantae</taxon>
        <taxon>Streptophyta</taxon>
        <taxon>Embryophyta</taxon>
        <taxon>Tracheophyta</taxon>
        <taxon>Spermatophyta</taxon>
        <taxon>Magnoliopsida</taxon>
        <taxon>eudicotyledons</taxon>
        <taxon>Gunneridae</taxon>
        <taxon>Pentapetalae</taxon>
        <taxon>rosids</taxon>
        <taxon>malvids</taxon>
        <taxon>Myrtales</taxon>
        <taxon>Lythraceae</taxon>
        <taxon>Trapa</taxon>
    </lineage>
</organism>
<dbReference type="EMBL" id="JAXIOK010000012">
    <property type="protein sequence ID" value="KAK4759114.1"/>
    <property type="molecule type" value="Genomic_DNA"/>
</dbReference>
<protein>
    <submittedName>
        <fullName evidence="1">Uncharacterized protein</fullName>
    </submittedName>
</protein>
<comment type="caution">
    <text evidence="1">The sequence shown here is derived from an EMBL/GenBank/DDBJ whole genome shotgun (WGS) entry which is preliminary data.</text>
</comment>
<accession>A0AAN7K3X4</accession>
<reference evidence="1 2" key="1">
    <citation type="journal article" date="2023" name="Hortic Res">
        <title>Pangenome of water caltrop reveals structural variations and asymmetric subgenome divergence after allopolyploidization.</title>
        <authorList>
            <person name="Zhang X."/>
            <person name="Chen Y."/>
            <person name="Wang L."/>
            <person name="Yuan Y."/>
            <person name="Fang M."/>
            <person name="Shi L."/>
            <person name="Lu R."/>
            <person name="Comes H.P."/>
            <person name="Ma Y."/>
            <person name="Chen Y."/>
            <person name="Huang G."/>
            <person name="Zhou Y."/>
            <person name="Zheng Z."/>
            <person name="Qiu Y."/>
        </authorList>
    </citation>
    <scope>NUCLEOTIDE SEQUENCE [LARGE SCALE GENOMIC DNA]</scope>
    <source>
        <tissue evidence="1">Roots</tissue>
    </source>
</reference>
<evidence type="ECO:0000313" key="2">
    <source>
        <dbReference type="Proteomes" id="UP001345219"/>
    </source>
</evidence>
<keyword evidence="2" id="KW-1185">Reference proteome</keyword>
<dbReference type="AlphaFoldDB" id="A0AAN7K3X4"/>
<name>A0AAN7K3X4_9MYRT</name>
<dbReference type="Proteomes" id="UP001345219">
    <property type="component" value="Chromosome 15"/>
</dbReference>
<evidence type="ECO:0000313" key="1">
    <source>
        <dbReference type="EMBL" id="KAK4759114.1"/>
    </source>
</evidence>
<proteinExistence type="predicted"/>
<sequence>MIRNLLLSWATECYWQSLPEQSVAAVMILWRPGKLSRAALRLASGAHPSHTENSVHQLLEVYAAFDGGWPENECQWNLDAALEFTYIFYPSCLHIPPNSFLYQPTQRSSSTS</sequence>